<dbReference type="GO" id="GO:0005886">
    <property type="term" value="C:plasma membrane"/>
    <property type="evidence" value="ECO:0007669"/>
    <property type="project" value="TreeGrafter"/>
</dbReference>
<feature type="transmembrane region" description="Helical" evidence="4">
    <location>
        <begin position="34"/>
        <end position="52"/>
    </location>
</feature>
<comment type="caution">
    <text evidence="6">The sequence shown here is derived from an EMBL/GenBank/DDBJ whole genome shotgun (WGS) entry which is preliminary data.</text>
</comment>
<keyword evidence="4" id="KW-1133">Transmembrane helix</keyword>
<dbReference type="CDD" id="cd01949">
    <property type="entry name" value="GGDEF"/>
    <property type="match status" value="1"/>
</dbReference>
<feature type="transmembrane region" description="Helical" evidence="4">
    <location>
        <begin position="191"/>
        <end position="212"/>
    </location>
</feature>
<dbReference type="EC" id="2.7.7.65" evidence="2"/>
<accession>A0A917GWE7</accession>
<dbReference type="GO" id="GO:0043709">
    <property type="term" value="P:cell adhesion involved in single-species biofilm formation"/>
    <property type="evidence" value="ECO:0007669"/>
    <property type="project" value="TreeGrafter"/>
</dbReference>
<feature type="transmembrane region" description="Helical" evidence="4">
    <location>
        <begin position="64"/>
        <end position="83"/>
    </location>
</feature>
<dbReference type="InterPro" id="IPR029787">
    <property type="entry name" value="Nucleotide_cyclase"/>
</dbReference>
<evidence type="ECO:0000259" key="5">
    <source>
        <dbReference type="PROSITE" id="PS50887"/>
    </source>
</evidence>
<sequence length="387" mass="43192">MSGQFLISLLSPTTGIILFAAFFVLWLKKRELSYILTASLGYLLTAFGFLFQDTFPPWLMNAQRIASNLCFLLGVATILVAPLQRNKIAIPWISMSTTLLSAMAILVWFLLVSPNLVARIAVASIALNLMIFLPLKQFSSGMQNRFSDRLLLWVMIFSLAIFIIRPLMAFWTPDGTDTYNALDQSTYWGLVHFSFIVMAITMAIALMVSVSLDLMDDLKKEAITDSLSKLSNRRGFEEGAEQALQRSKTNATISVLLLADLDRFKSINDLYGHGTGDRVIRDFGQIIQSLSDNTTVAGRIGGEEFAILLPESSHESAQAFADNLREQFQQLYLDNPEFTSSTPTTSIGLVSSNQNTETTLSKMLNQADKALYSAKNKGRNRVQWYQD</sequence>
<protein>
    <recommendedName>
        <fullName evidence="2">diguanylate cyclase</fullName>
        <ecNumber evidence="2">2.7.7.65</ecNumber>
    </recommendedName>
</protein>
<reference evidence="6" key="2">
    <citation type="submission" date="2020-09" db="EMBL/GenBank/DDBJ databases">
        <authorList>
            <person name="Sun Q."/>
            <person name="Zhou Y."/>
        </authorList>
    </citation>
    <scope>NUCLEOTIDE SEQUENCE</scope>
    <source>
        <strain evidence="6">CGMCC 1.15425</strain>
    </source>
</reference>
<dbReference type="EMBL" id="BMIY01000006">
    <property type="protein sequence ID" value="GGG58132.1"/>
    <property type="molecule type" value="Genomic_DNA"/>
</dbReference>
<organism evidence="6 7">
    <name type="scientific">Pseudohongiella nitratireducens</name>
    <dbReference type="NCBI Taxonomy" id="1768907"/>
    <lineage>
        <taxon>Bacteria</taxon>
        <taxon>Pseudomonadati</taxon>
        <taxon>Pseudomonadota</taxon>
        <taxon>Gammaproteobacteria</taxon>
        <taxon>Pseudomonadales</taxon>
        <taxon>Pseudohongiellaceae</taxon>
        <taxon>Pseudohongiella</taxon>
    </lineage>
</organism>
<comment type="catalytic activity">
    <reaction evidence="3">
        <text>2 GTP = 3',3'-c-di-GMP + 2 diphosphate</text>
        <dbReference type="Rhea" id="RHEA:24898"/>
        <dbReference type="ChEBI" id="CHEBI:33019"/>
        <dbReference type="ChEBI" id="CHEBI:37565"/>
        <dbReference type="ChEBI" id="CHEBI:58805"/>
        <dbReference type="EC" id="2.7.7.65"/>
    </reaction>
</comment>
<dbReference type="InterPro" id="IPR000160">
    <property type="entry name" value="GGDEF_dom"/>
</dbReference>
<comment type="cofactor">
    <cofactor evidence="1">
        <name>Mg(2+)</name>
        <dbReference type="ChEBI" id="CHEBI:18420"/>
    </cofactor>
</comment>
<evidence type="ECO:0000256" key="3">
    <source>
        <dbReference type="ARBA" id="ARBA00034247"/>
    </source>
</evidence>
<dbReference type="AlphaFoldDB" id="A0A917GWE7"/>
<dbReference type="PANTHER" id="PTHR45138:SF9">
    <property type="entry name" value="DIGUANYLATE CYCLASE DGCM-RELATED"/>
    <property type="match status" value="1"/>
</dbReference>
<gene>
    <name evidence="6" type="ORF">GCM10011403_14320</name>
</gene>
<evidence type="ECO:0000313" key="6">
    <source>
        <dbReference type="EMBL" id="GGG58132.1"/>
    </source>
</evidence>
<feature type="transmembrane region" description="Helical" evidence="4">
    <location>
        <begin position="6"/>
        <end position="27"/>
    </location>
</feature>
<dbReference type="RefSeq" id="WP_068811971.1">
    <property type="nucleotide sequence ID" value="NZ_BMIY01000006.1"/>
</dbReference>
<dbReference type="InterPro" id="IPR050469">
    <property type="entry name" value="Diguanylate_Cyclase"/>
</dbReference>
<dbReference type="PROSITE" id="PS50887">
    <property type="entry name" value="GGDEF"/>
    <property type="match status" value="1"/>
</dbReference>
<dbReference type="Gene3D" id="3.30.70.270">
    <property type="match status" value="1"/>
</dbReference>
<dbReference type="FunFam" id="3.30.70.270:FF:000001">
    <property type="entry name" value="Diguanylate cyclase domain protein"/>
    <property type="match status" value="1"/>
</dbReference>
<dbReference type="PANTHER" id="PTHR45138">
    <property type="entry name" value="REGULATORY COMPONENTS OF SENSORY TRANSDUCTION SYSTEM"/>
    <property type="match status" value="1"/>
</dbReference>
<evidence type="ECO:0000256" key="1">
    <source>
        <dbReference type="ARBA" id="ARBA00001946"/>
    </source>
</evidence>
<feature type="transmembrane region" description="Helical" evidence="4">
    <location>
        <begin position="117"/>
        <end position="138"/>
    </location>
</feature>
<dbReference type="GO" id="GO:0052621">
    <property type="term" value="F:diguanylate cyclase activity"/>
    <property type="evidence" value="ECO:0007669"/>
    <property type="project" value="UniProtKB-EC"/>
</dbReference>
<dbReference type="Pfam" id="PF00990">
    <property type="entry name" value="GGDEF"/>
    <property type="match status" value="1"/>
</dbReference>
<dbReference type="NCBIfam" id="TIGR00254">
    <property type="entry name" value="GGDEF"/>
    <property type="match status" value="1"/>
</dbReference>
<dbReference type="OrthoDB" id="9803824at2"/>
<dbReference type="InterPro" id="IPR043128">
    <property type="entry name" value="Rev_trsase/Diguanyl_cyclase"/>
</dbReference>
<evidence type="ECO:0000313" key="7">
    <source>
        <dbReference type="Proteomes" id="UP000627715"/>
    </source>
</evidence>
<feature type="transmembrane region" description="Helical" evidence="4">
    <location>
        <begin position="90"/>
        <end position="111"/>
    </location>
</feature>
<evidence type="ECO:0000256" key="2">
    <source>
        <dbReference type="ARBA" id="ARBA00012528"/>
    </source>
</evidence>
<keyword evidence="7" id="KW-1185">Reference proteome</keyword>
<dbReference type="SUPFAM" id="SSF55073">
    <property type="entry name" value="Nucleotide cyclase"/>
    <property type="match status" value="1"/>
</dbReference>
<dbReference type="SMART" id="SM00267">
    <property type="entry name" value="GGDEF"/>
    <property type="match status" value="1"/>
</dbReference>
<reference evidence="6" key="1">
    <citation type="journal article" date="2014" name="Int. J. Syst. Evol. Microbiol.">
        <title>Complete genome sequence of Corynebacterium casei LMG S-19264T (=DSM 44701T), isolated from a smear-ripened cheese.</title>
        <authorList>
            <consortium name="US DOE Joint Genome Institute (JGI-PGF)"/>
            <person name="Walter F."/>
            <person name="Albersmeier A."/>
            <person name="Kalinowski J."/>
            <person name="Ruckert C."/>
        </authorList>
    </citation>
    <scope>NUCLEOTIDE SEQUENCE</scope>
    <source>
        <strain evidence="6">CGMCC 1.15425</strain>
    </source>
</reference>
<dbReference type="Proteomes" id="UP000627715">
    <property type="component" value="Unassembled WGS sequence"/>
</dbReference>
<evidence type="ECO:0000256" key="4">
    <source>
        <dbReference type="SAM" id="Phobius"/>
    </source>
</evidence>
<dbReference type="GO" id="GO:1902201">
    <property type="term" value="P:negative regulation of bacterial-type flagellum-dependent cell motility"/>
    <property type="evidence" value="ECO:0007669"/>
    <property type="project" value="TreeGrafter"/>
</dbReference>
<feature type="transmembrane region" description="Helical" evidence="4">
    <location>
        <begin position="150"/>
        <end position="171"/>
    </location>
</feature>
<proteinExistence type="predicted"/>
<feature type="domain" description="GGDEF" evidence="5">
    <location>
        <begin position="252"/>
        <end position="387"/>
    </location>
</feature>
<keyword evidence="4" id="KW-0812">Transmembrane</keyword>
<keyword evidence="4" id="KW-0472">Membrane</keyword>
<name>A0A917GWE7_9GAMM</name>